<keyword evidence="2" id="KW-1185">Reference proteome</keyword>
<dbReference type="Proteomes" id="UP001186974">
    <property type="component" value="Unassembled WGS sequence"/>
</dbReference>
<reference evidence="1" key="1">
    <citation type="submission" date="2024-09" db="EMBL/GenBank/DDBJ databases">
        <title>Black Yeasts Isolated from many extreme environments.</title>
        <authorList>
            <person name="Coleine C."/>
            <person name="Stajich J.E."/>
            <person name="Selbmann L."/>
        </authorList>
    </citation>
    <scope>NUCLEOTIDE SEQUENCE</scope>
    <source>
        <strain evidence="1">CCFEE 5737</strain>
    </source>
</reference>
<evidence type="ECO:0000313" key="1">
    <source>
        <dbReference type="EMBL" id="KAK3079320.1"/>
    </source>
</evidence>
<accession>A0ACC3DRI5</accession>
<evidence type="ECO:0000313" key="2">
    <source>
        <dbReference type="Proteomes" id="UP001186974"/>
    </source>
</evidence>
<name>A0ACC3DRI5_9PEZI</name>
<sequence length="220" mass="23706">MSSLEQLLGDLTSRESAPGDLQSIVKAVQIQLSFPSVTAALRNLDITIAKKDVDGFLQQGQDFLSASPNQDTSPQTPFRASLSAYLKAHLALSLNHPAVKITKLACGPFALSGDGKIKLFQPQTGNSSLEAAMQGFYRALLEQAGGATLLEKVDLPVGKGKRTADLAGSALLREEQEAKKKRLGGSERRVGVEEEREKEREQIPVDPPPPYQEVDPASRT</sequence>
<gene>
    <name evidence="1" type="ORF">LTS18_005154</name>
</gene>
<dbReference type="EMBL" id="JAWDJW010001222">
    <property type="protein sequence ID" value="KAK3079320.1"/>
    <property type="molecule type" value="Genomic_DNA"/>
</dbReference>
<proteinExistence type="predicted"/>
<comment type="caution">
    <text evidence="1">The sequence shown here is derived from an EMBL/GenBank/DDBJ whole genome shotgun (WGS) entry which is preliminary data.</text>
</comment>
<protein>
    <submittedName>
        <fullName evidence="1">Uncharacterized protein</fullName>
    </submittedName>
</protein>
<organism evidence="1 2">
    <name type="scientific">Coniosporium uncinatum</name>
    <dbReference type="NCBI Taxonomy" id="93489"/>
    <lineage>
        <taxon>Eukaryota</taxon>
        <taxon>Fungi</taxon>
        <taxon>Dikarya</taxon>
        <taxon>Ascomycota</taxon>
        <taxon>Pezizomycotina</taxon>
        <taxon>Dothideomycetes</taxon>
        <taxon>Dothideomycetes incertae sedis</taxon>
        <taxon>Coniosporium</taxon>
    </lineage>
</organism>